<dbReference type="InterPro" id="IPR018164">
    <property type="entry name" value="Ala-tRNA-synth_IIc_N"/>
</dbReference>
<dbReference type="PANTHER" id="PTHR43462">
    <property type="entry name" value="ALANYL-TRNA EDITING PROTEIN"/>
    <property type="match status" value="1"/>
</dbReference>
<dbReference type="GO" id="GO:0004813">
    <property type="term" value="F:alanine-tRNA ligase activity"/>
    <property type="evidence" value="ECO:0007669"/>
    <property type="project" value="InterPro"/>
</dbReference>
<dbReference type="PROSITE" id="PS50860">
    <property type="entry name" value="AA_TRNA_LIGASE_II_ALA"/>
    <property type="match status" value="1"/>
</dbReference>
<dbReference type="InterPro" id="IPR009000">
    <property type="entry name" value="Transl_B-barrel_sf"/>
</dbReference>
<dbReference type="Proteomes" id="UP000033063">
    <property type="component" value="Chromosome"/>
</dbReference>
<dbReference type="AlphaFoldDB" id="A0A0E3LVU3"/>
<dbReference type="GO" id="GO:0002161">
    <property type="term" value="F:aminoacyl-tRNA deacylase activity"/>
    <property type="evidence" value="ECO:0007669"/>
    <property type="project" value="UniProtKB-ARBA"/>
</dbReference>
<evidence type="ECO:0000256" key="8">
    <source>
        <dbReference type="ARBA" id="ARBA00076039"/>
    </source>
</evidence>
<dbReference type="GO" id="GO:0046872">
    <property type="term" value="F:metal ion binding"/>
    <property type="evidence" value="ECO:0007669"/>
    <property type="project" value="UniProtKB-KW"/>
</dbReference>
<feature type="domain" description="Alanyl-transfer RNA synthetases family profile" evidence="9">
    <location>
        <begin position="1"/>
        <end position="264"/>
    </location>
</feature>
<keyword evidence="4" id="KW-0479">Metal-binding</keyword>
<dbReference type="SMART" id="SM00863">
    <property type="entry name" value="tRNA_SAD"/>
    <property type="match status" value="1"/>
</dbReference>
<dbReference type="Pfam" id="PF01411">
    <property type="entry name" value="tRNA-synt_2c"/>
    <property type="match status" value="1"/>
</dbReference>
<evidence type="ECO:0000259" key="9">
    <source>
        <dbReference type="PROSITE" id="PS50860"/>
    </source>
</evidence>
<accession>A0A0E3LVU3</accession>
<dbReference type="GO" id="GO:0005524">
    <property type="term" value="F:ATP binding"/>
    <property type="evidence" value="ECO:0007669"/>
    <property type="project" value="InterPro"/>
</dbReference>
<keyword evidence="3" id="KW-0963">Cytoplasm</keyword>
<dbReference type="InterPro" id="IPR018165">
    <property type="entry name" value="Ala-tRNA-synth_IIc_core"/>
</dbReference>
<name>A0A0E3LVU3_METMZ</name>
<dbReference type="InterPro" id="IPR053424">
    <property type="entry name" value="Alanyl-tRNA_Edit-Domain"/>
</dbReference>
<evidence type="ECO:0000256" key="7">
    <source>
        <dbReference type="ARBA" id="ARBA00069915"/>
    </source>
</evidence>
<sequence length="276" mass="31021">MRFAGFLNAAFKDESIKVPDRRGLPMTEALYFLDCYLKEFEATVEKVTEGKYIVLDRTAFYPESGGQPSDTGKLVRERDGAEFKVVYAGKFNGDISHEISPEGETGAEGLKVGDKVKGIIDWDRRYRHMRMHTATHVIANVIEKEAGAQITGNQLGLDQSRVDFSLEAFDREKFAEYEKIANEIIAENHSVNLYLVSRKEAEERLSRLTTLAKGFSEEITEVRLVEIEGVTIEACGGSHLKNTGEIKGIKIEKLQNKGKSNRRMYFSLLDQASGLK</sequence>
<gene>
    <name evidence="10" type="ORF">MSMAL_1078</name>
</gene>
<dbReference type="FunFam" id="2.40.30.130:FF:000010">
    <property type="entry name" value="Alanine--tRNA ligase"/>
    <property type="match status" value="1"/>
</dbReference>
<evidence type="ECO:0000256" key="3">
    <source>
        <dbReference type="ARBA" id="ARBA00022490"/>
    </source>
</evidence>
<dbReference type="SUPFAM" id="SSF50447">
    <property type="entry name" value="Translation proteins"/>
    <property type="match status" value="1"/>
</dbReference>
<evidence type="ECO:0000256" key="6">
    <source>
        <dbReference type="ARBA" id="ARBA00060768"/>
    </source>
</evidence>
<dbReference type="Pfam" id="PF07973">
    <property type="entry name" value="tRNA_SAD"/>
    <property type="match status" value="1"/>
</dbReference>
<evidence type="ECO:0000256" key="5">
    <source>
        <dbReference type="ARBA" id="ARBA00022833"/>
    </source>
</evidence>
<organism evidence="10 11">
    <name type="scientific">Methanosarcina mazei LYC</name>
    <dbReference type="NCBI Taxonomy" id="1434114"/>
    <lineage>
        <taxon>Archaea</taxon>
        <taxon>Methanobacteriati</taxon>
        <taxon>Methanobacteriota</taxon>
        <taxon>Stenosarchaea group</taxon>
        <taxon>Methanomicrobia</taxon>
        <taxon>Methanosarcinales</taxon>
        <taxon>Methanosarcinaceae</taxon>
        <taxon>Methanosarcina</taxon>
    </lineage>
</organism>
<comment type="similarity">
    <text evidence="6">Belongs to the class-II aminoacyl-tRNA synthetase family. Editing domain AlaX-M subfamily.</text>
</comment>
<evidence type="ECO:0000313" key="10">
    <source>
        <dbReference type="EMBL" id="AKB67621.1"/>
    </source>
</evidence>
<proteinExistence type="inferred from homology"/>
<dbReference type="Gene3D" id="2.40.30.130">
    <property type="match status" value="1"/>
</dbReference>
<protein>
    <recommendedName>
        <fullName evidence="7">Alanyl-tRNA editing protein AlaX-M</fullName>
    </recommendedName>
    <alternativeName>
        <fullName evidence="8">Alanyl-tRNA deacylase AlaX-M</fullName>
    </alternativeName>
</protein>
<dbReference type="GO" id="GO:0003676">
    <property type="term" value="F:nucleic acid binding"/>
    <property type="evidence" value="ECO:0007669"/>
    <property type="project" value="InterPro"/>
</dbReference>
<dbReference type="InterPro" id="IPR012947">
    <property type="entry name" value="tRNA_SAD"/>
</dbReference>
<dbReference type="SUPFAM" id="SSF55186">
    <property type="entry name" value="ThrRS/AlaRS common domain"/>
    <property type="match status" value="1"/>
</dbReference>
<evidence type="ECO:0000256" key="4">
    <source>
        <dbReference type="ARBA" id="ARBA00022723"/>
    </source>
</evidence>
<comment type="subcellular location">
    <subcellularLocation>
        <location evidence="2">Cytoplasm</location>
    </subcellularLocation>
</comment>
<dbReference type="NCBIfam" id="NF040865">
    <property type="entry name" value="a_tRNA_ed_AlaXM"/>
    <property type="match status" value="1"/>
</dbReference>
<evidence type="ECO:0000256" key="1">
    <source>
        <dbReference type="ARBA" id="ARBA00001947"/>
    </source>
</evidence>
<dbReference type="HOGENOM" id="CLU_004485_3_2_2"/>
<dbReference type="InterPro" id="IPR018163">
    <property type="entry name" value="Thr/Ala-tRNA-synth_IIc_edit"/>
</dbReference>
<comment type="cofactor">
    <cofactor evidence="1">
        <name>Zn(2+)</name>
        <dbReference type="ChEBI" id="CHEBI:29105"/>
    </cofactor>
</comment>
<reference evidence="10 11" key="1">
    <citation type="submission" date="2014-07" db="EMBL/GenBank/DDBJ databases">
        <title>Methanogenic archaea and the global carbon cycle.</title>
        <authorList>
            <person name="Henriksen J.R."/>
            <person name="Luke J."/>
            <person name="Reinhart S."/>
            <person name="Benedict M.N."/>
            <person name="Youngblut N.D."/>
            <person name="Metcalf M.E."/>
            <person name="Whitaker R.J."/>
            <person name="Metcalf W.W."/>
        </authorList>
    </citation>
    <scope>NUCLEOTIDE SEQUENCE [LARGE SCALE GENOMIC DNA]</scope>
    <source>
        <strain evidence="10 11">LYC</strain>
    </source>
</reference>
<dbReference type="Gene3D" id="3.30.980.10">
    <property type="entry name" value="Threonyl-trna Synthetase, Chain A, domain 2"/>
    <property type="match status" value="1"/>
</dbReference>
<dbReference type="PATRIC" id="fig|1434114.4.peg.1338"/>
<keyword evidence="5" id="KW-0862">Zinc</keyword>
<dbReference type="PANTHER" id="PTHR43462:SF1">
    <property type="entry name" value="ALANYL-TRNA EDITING PROTEIN AARSD1"/>
    <property type="match status" value="1"/>
</dbReference>
<dbReference type="GO" id="GO:0006419">
    <property type="term" value="P:alanyl-tRNA aminoacylation"/>
    <property type="evidence" value="ECO:0007669"/>
    <property type="project" value="InterPro"/>
</dbReference>
<evidence type="ECO:0000256" key="2">
    <source>
        <dbReference type="ARBA" id="ARBA00004496"/>
    </source>
</evidence>
<dbReference type="GO" id="GO:0005737">
    <property type="term" value="C:cytoplasm"/>
    <property type="evidence" value="ECO:0007669"/>
    <property type="project" value="UniProtKB-SubCell"/>
</dbReference>
<dbReference type="InterPro" id="IPR051335">
    <property type="entry name" value="Alanyl-tRNA_Editing_Enzymes"/>
</dbReference>
<evidence type="ECO:0000313" key="11">
    <source>
        <dbReference type="Proteomes" id="UP000033063"/>
    </source>
</evidence>
<dbReference type="EMBL" id="CP009513">
    <property type="protein sequence ID" value="AKB67621.1"/>
    <property type="molecule type" value="Genomic_DNA"/>
</dbReference>